<dbReference type="GO" id="GO:0003677">
    <property type="term" value="F:DNA binding"/>
    <property type="evidence" value="ECO:0007669"/>
    <property type="project" value="InterPro"/>
</dbReference>
<feature type="domain" description="Antitoxin FitA-like ribbon-helix-helix" evidence="1">
    <location>
        <begin position="5"/>
        <end position="38"/>
    </location>
</feature>
<dbReference type="InterPro" id="IPR053853">
    <property type="entry name" value="FitA-like_RHH"/>
</dbReference>
<dbReference type="Pfam" id="PF22513">
    <property type="entry name" value="FitA-like_RHH"/>
    <property type="match status" value="1"/>
</dbReference>
<accession>A0A4U1YY96</accession>
<protein>
    <submittedName>
        <fullName evidence="2">Helix-turn-helix transcriptional regulator</fullName>
    </submittedName>
</protein>
<reference evidence="2 3" key="1">
    <citation type="submission" date="2019-04" db="EMBL/GenBank/DDBJ databases">
        <title>A reverse ecology approach based on a biological definition of microbial populations.</title>
        <authorList>
            <person name="Arevalo P."/>
            <person name="Vaninsberghe D."/>
            <person name="Elsherbini J."/>
            <person name="Gore J."/>
            <person name="Polz M."/>
        </authorList>
    </citation>
    <scope>NUCLEOTIDE SEQUENCE [LARGE SCALE GENOMIC DNA]</scope>
    <source>
        <strain evidence="2 3">10N.261.46.F4</strain>
    </source>
</reference>
<dbReference type="RefSeq" id="WP_136981284.1">
    <property type="nucleotide sequence ID" value="NZ_JBFRRD010000096.1"/>
</dbReference>
<dbReference type="Proteomes" id="UP000307574">
    <property type="component" value="Unassembled WGS sequence"/>
</dbReference>
<dbReference type="InterPro" id="IPR010985">
    <property type="entry name" value="Ribbon_hlx_hlx"/>
</dbReference>
<comment type="caution">
    <text evidence="2">The sequence shown here is derived from an EMBL/GenBank/DDBJ whole genome shotgun (WGS) entry which is preliminary data.</text>
</comment>
<sequence>MFGRLTIRNLKVEIVERLNELASINERSVEAEVRYALAKWTELNGSEASVDEYYRGEISERLSFLIQQKNGALNFELKASHVAEKLGFAKGSIVEQWAQGEVEPTFEQLDALADYFSADPKWLKHGDGSPFDKTYIRIPEKPKEAIDWLLKKERYDDLINIAFIRDFSGCIYVVKIYENQRSIVYYTPYILDGSVGNGGFNSLCGLFVFWEQLYKEYTSSQGSTSLSASNIMIKSYIFDELDSQELEKGNIDPLALIKKQTDSSWWEDVWDKGDSRLREYWSGCRELCIKVNEHRR</sequence>
<dbReference type="InterPro" id="IPR010982">
    <property type="entry name" value="Lambda_DNA-bd_dom_sf"/>
</dbReference>
<dbReference type="EMBL" id="SYUV01000082">
    <property type="protein sequence ID" value="TKF26653.1"/>
    <property type="molecule type" value="Genomic_DNA"/>
</dbReference>
<evidence type="ECO:0000259" key="1">
    <source>
        <dbReference type="Pfam" id="PF22513"/>
    </source>
</evidence>
<proteinExistence type="predicted"/>
<gene>
    <name evidence="2" type="ORF">FCV50_20790</name>
</gene>
<dbReference type="GO" id="GO:0006355">
    <property type="term" value="P:regulation of DNA-templated transcription"/>
    <property type="evidence" value="ECO:0007669"/>
    <property type="project" value="InterPro"/>
</dbReference>
<evidence type="ECO:0000313" key="2">
    <source>
        <dbReference type="EMBL" id="TKF26653.1"/>
    </source>
</evidence>
<name>A0A4U1YY96_9VIBR</name>
<dbReference type="SUPFAM" id="SSF47598">
    <property type="entry name" value="Ribbon-helix-helix"/>
    <property type="match status" value="1"/>
</dbReference>
<dbReference type="Gene3D" id="1.10.260.40">
    <property type="entry name" value="lambda repressor-like DNA-binding domains"/>
    <property type="match status" value="1"/>
</dbReference>
<evidence type="ECO:0000313" key="3">
    <source>
        <dbReference type="Proteomes" id="UP000307574"/>
    </source>
</evidence>
<dbReference type="AlphaFoldDB" id="A0A4U1YY96"/>
<organism evidence="2 3">
    <name type="scientific">Vibrio kanaloae</name>
    <dbReference type="NCBI Taxonomy" id="170673"/>
    <lineage>
        <taxon>Bacteria</taxon>
        <taxon>Pseudomonadati</taxon>
        <taxon>Pseudomonadota</taxon>
        <taxon>Gammaproteobacteria</taxon>
        <taxon>Vibrionales</taxon>
        <taxon>Vibrionaceae</taxon>
        <taxon>Vibrio</taxon>
    </lineage>
</organism>